<name>A0ABT4KRK6_9HYPH</name>
<proteinExistence type="predicted"/>
<keyword evidence="1" id="KW-0808">Transferase</keyword>
<dbReference type="InterPro" id="IPR023213">
    <property type="entry name" value="CAT-like_dom_sf"/>
</dbReference>
<evidence type="ECO:0000256" key="2">
    <source>
        <dbReference type="SAM" id="MobiDB-lite"/>
    </source>
</evidence>
<organism evidence="3 4">
    <name type="scientific">Sinorhizobium psoraleae</name>
    <dbReference type="NCBI Taxonomy" id="520838"/>
    <lineage>
        <taxon>Bacteria</taxon>
        <taxon>Pseudomonadati</taxon>
        <taxon>Pseudomonadota</taxon>
        <taxon>Alphaproteobacteria</taxon>
        <taxon>Hyphomicrobiales</taxon>
        <taxon>Rhizobiaceae</taxon>
        <taxon>Sinorhizobium/Ensifer group</taxon>
        <taxon>Sinorhizobium</taxon>
    </lineage>
</organism>
<protein>
    <submittedName>
        <fullName evidence="3">Sulfotransferase</fullName>
    </submittedName>
</protein>
<feature type="compositionally biased region" description="Pro residues" evidence="2">
    <location>
        <begin position="567"/>
        <end position="577"/>
    </location>
</feature>
<evidence type="ECO:0000256" key="1">
    <source>
        <dbReference type="ARBA" id="ARBA00022679"/>
    </source>
</evidence>
<dbReference type="RefSeq" id="WP_269285303.1">
    <property type="nucleotide sequence ID" value="NZ_JAPVOI010000005.1"/>
</dbReference>
<dbReference type="Gene3D" id="3.40.50.300">
    <property type="entry name" value="P-loop containing nucleotide triphosphate hydrolases"/>
    <property type="match status" value="1"/>
</dbReference>
<dbReference type="PANTHER" id="PTHR12788">
    <property type="entry name" value="PROTEIN-TYROSINE SULFOTRANSFERASE 2"/>
    <property type="match status" value="1"/>
</dbReference>
<dbReference type="Proteomes" id="UP001079430">
    <property type="component" value="Unassembled WGS sequence"/>
</dbReference>
<dbReference type="SUPFAM" id="SSF52777">
    <property type="entry name" value="CoA-dependent acyltransferases"/>
    <property type="match status" value="1"/>
</dbReference>
<dbReference type="SUPFAM" id="SSF52540">
    <property type="entry name" value="P-loop containing nucleoside triphosphate hydrolases"/>
    <property type="match status" value="1"/>
</dbReference>
<feature type="region of interest" description="Disordered" evidence="2">
    <location>
        <begin position="566"/>
        <end position="592"/>
    </location>
</feature>
<dbReference type="PANTHER" id="PTHR12788:SF10">
    <property type="entry name" value="PROTEIN-TYROSINE SULFOTRANSFERASE"/>
    <property type="match status" value="1"/>
</dbReference>
<gene>
    <name evidence="3" type="ORF">O3W52_27235</name>
</gene>
<dbReference type="InterPro" id="IPR026634">
    <property type="entry name" value="TPST-like"/>
</dbReference>
<sequence length="592" mass="65174">MSDHAARPASASLPLTLPSNPILLGGENRSGTTLLSVLLDSHRNLVVGPEIDFTEPVNLGPHILTVCDMIDIRDARLAGTKKDTIDPEWYDGAHFVVQCERFGLDRDDVRNLVRSLKAKRGTDLSGLEDRCLLIDSIGEFRREQTGAVRWGLKLQRKIQDIGTYAAIWPKADFIHIIRDGRDVTASHLKTVPDWGYRAVTEAARGWMEVVTRPRQAAPDGRYLEVRYEDLVTCPRETIERMLGFLGLPWDEAVLHHAEQKHALFDKPWGHPAAEPLANRFVLGAMDGTCRISRPQRSRSSNGLRGRNWRIWATTYRGRVPGALSHAGGARNTPTPPAPQLYAPLADQTAPPPRSPFSLFADKARHVMKFTDLPSLSLSPGRLTVWRWAPRMPDGAWVADPRRASHVQEAHIAYALVAAGEDPLPPSWLGSVFDLPAELDAAAFTTALRQWTDRHETLRSQLIFSPDSRPGGHLQRRTLPAGAVSIHPSAAGDFTNGRQLARYLEELFNGEISPVGWPAHVCATINRPEATTVCLAADHVLMDGYSILAAAHEIQTLYAAALAAPDGKPAPPVLPPRPVTSISRRPNGPTPTR</sequence>
<keyword evidence="4" id="KW-1185">Reference proteome</keyword>
<reference evidence="3" key="1">
    <citation type="submission" date="2022-10" db="EMBL/GenBank/DDBJ databases">
        <title>Whole genome sequencing of three plant growth promoting bacteria isolated from Vachellia tortilis subsp. raddiana in Morocco.</title>
        <authorList>
            <person name="Hnini M."/>
            <person name="Zouagui R."/>
            <person name="Zouagui H."/>
            <person name="Chemao Elfihri M.-W."/>
            <person name="Ibrahimi A."/>
            <person name="Sbabou L."/>
            <person name="Aurag J."/>
        </authorList>
    </citation>
    <scope>NUCLEOTIDE SEQUENCE</scope>
    <source>
        <strain evidence="3">LMR678</strain>
    </source>
</reference>
<comment type="caution">
    <text evidence="3">The sequence shown here is derived from an EMBL/GenBank/DDBJ whole genome shotgun (WGS) entry which is preliminary data.</text>
</comment>
<evidence type="ECO:0000313" key="4">
    <source>
        <dbReference type="Proteomes" id="UP001079430"/>
    </source>
</evidence>
<accession>A0ABT4KRK6</accession>
<dbReference type="Pfam" id="PF13469">
    <property type="entry name" value="Sulfotransfer_3"/>
    <property type="match status" value="1"/>
</dbReference>
<dbReference type="Gene3D" id="3.30.559.10">
    <property type="entry name" value="Chloramphenicol acetyltransferase-like domain"/>
    <property type="match status" value="1"/>
</dbReference>
<dbReference type="EMBL" id="JAPVOI010000005">
    <property type="protein sequence ID" value="MCZ4093522.1"/>
    <property type="molecule type" value="Genomic_DNA"/>
</dbReference>
<evidence type="ECO:0000313" key="3">
    <source>
        <dbReference type="EMBL" id="MCZ4093522.1"/>
    </source>
</evidence>
<dbReference type="InterPro" id="IPR027417">
    <property type="entry name" value="P-loop_NTPase"/>
</dbReference>